<dbReference type="Pfam" id="PF03168">
    <property type="entry name" value="LEA_2"/>
    <property type="match status" value="1"/>
</dbReference>
<keyword evidence="3 5" id="KW-1133">Transmembrane helix</keyword>
<dbReference type="AlphaFoldDB" id="A0A6A1UN46"/>
<keyword evidence="8" id="KW-1185">Reference proteome</keyword>
<sequence>MEDLKEHTESRPILHQTPEPRPASICLWILEVVIVFGLISVVIWLSLTPKSPVYIITNAYIPALDGANSSSHSTLNTSILLNLEFLNPNKRMGIYYDDIYITLTYNDSAVIGSHSLPSFYQGYRETTIYVVLVNADHLQQLWKGITNRTTVFRVCLENVVRYKIFRSQTKHHRIYNEAYVPVGSDGRMSGAKTIKLQHTSKLLRKT</sequence>
<dbReference type="GO" id="GO:0009506">
    <property type="term" value="C:plasmodesma"/>
    <property type="evidence" value="ECO:0007669"/>
    <property type="project" value="TreeGrafter"/>
</dbReference>
<evidence type="ECO:0000256" key="1">
    <source>
        <dbReference type="ARBA" id="ARBA00004167"/>
    </source>
</evidence>
<keyword evidence="2 5" id="KW-0812">Transmembrane</keyword>
<keyword evidence="4 5" id="KW-0472">Membrane</keyword>
<name>A0A6A1UN46_9ROSI</name>
<feature type="transmembrane region" description="Helical" evidence="5">
    <location>
        <begin position="25"/>
        <end position="47"/>
    </location>
</feature>
<dbReference type="InterPro" id="IPR044839">
    <property type="entry name" value="NDR1-like"/>
</dbReference>
<organism evidence="7 8">
    <name type="scientific">Morella rubra</name>
    <name type="common">Chinese bayberry</name>
    <dbReference type="NCBI Taxonomy" id="262757"/>
    <lineage>
        <taxon>Eukaryota</taxon>
        <taxon>Viridiplantae</taxon>
        <taxon>Streptophyta</taxon>
        <taxon>Embryophyta</taxon>
        <taxon>Tracheophyta</taxon>
        <taxon>Spermatophyta</taxon>
        <taxon>Magnoliopsida</taxon>
        <taxon>eudicotyledons</taxon>
        <taxon>Gunneridae</taxon>
        <taxon>Pentapetalae</taxon>
        <taxon>rosids</taxon>
        <taxon>fabids</taxon>
        <taxon>Fagales</taxon>
        <taxon>Myricaceae</taxon>
        <taxon>Morella</taxon>
    </lineage>
</organism>
<dbReference type="GO" id="GO:0005886">
    <property type="term" value="C:plasma membrane"/>
    <property type="evidence" value="ECO:0007669"/>
    <property type="project" value="TreeGrafter"/>
</dbReference>
<evidence type="ECO:0000259" key="6">
    <source>
        <dbReference type="Pfam" id="PF03168"/>
    </source>
</evidence>
<evidence type="ECO:0000256" key="5">
    <source>
        <dbReference type="SAM" id="Phobius"/>
    </source>
</evidence>
<gene>
    <name evidence="7" type="ORF">CJ030_MR0G004293</name>
</gene>
<dbReference type="Proteomes" id="UP000516437">
    <property type="component" value="Unassembled WGS sequence"/>
</dbReference>
<dbReference type="OrthoDB" id="1934762at2759"/>
<accession>A0A6A1UN46</accession>
<dbReference type="EMBL" id="RXIC02000078">
    <property type="protein sequence ID" value="KAB1201318.1"/>
    <property type="molecule type" value="Genomic_DNA"/>
</dbReference>
<evidence type="ECO:0000313" key="7">
    <source>
        <dbReference type="EMBL" id="KAB1201318.1"/>
    </source>
</evidence>
<dbReference type="PANTHER" id="PTHR31415:SF125">
    <property type="entry name" value="HARPIN INDUCING PROTEIN 1-LIKE 9"/>
    <property type="match status" value="1"/>
</dbReference>
<protein>
    <submittedName>
        <fullName evidence="7">Protein NDR1</fullName>
    </submittedName>
</protein>
<reference evidence="7 8" key="1">
    <citation type="journal article" date="2019" name="Plant Biotechnol. J.">
        <title>The red bayberry genome and genetic basis of sex determination.</title>
        <authorList>
            <person name="Jia H.M."/>
            <person name="Jia H.J."/>
            <person name="Cai Q.L."/>
            <person name="Wang Y."/>
            <person name="Zhao H.B."/>
            <person name="Yang W.F."/>
            <person name="Wang G.Y."/>
            <person name="Li Y.H."/>
            <person name="Zhan D.L."/>
            <person name="Shen Y.T."/>
            <person name="Niu Q.F."/>
            <person name="Chang L."/>
            <person name="Qiu J."/>
            <person name="Zhao L."/>
            <person name="Xie H.B."/>
            <person name="Fu W.Y."/>
            <person name="Jin J."/>
            <person name="Li X.W."/>
            <person name="Jiao Y."/>
            <person name="Zhou C.C."/>
            <person name="Tu T."/>
            <person name="Chai C.Y."/>
            <person name="Gao J.L."/>
            <person name="Fan L.J."/>
            <person name="van de Weg E."/>
            <person name="Wang J.Y."/>
            <person name="Gao Z.S."/>
        </authorList>
    </citation>
    <scope>NUCLEOTIDE SEQUENCE [LARGE SCALE GENOMIC DNA]</scope>
    <source>
        <tissue evidence="7">Leaves</tissue>
    </source>
</reference>
<dbReference type="InterPro" id="IPR004864">
    <property type="entry name" value="LEA_2"/>
</dbReference>
<evidence type="ECO:0000256" key="4">
    <source>
        <dbReference type="ARBA" id="ARBA00023136"/>
    </source>
</evidence>
<dbReference type="GO" id="GO:0098542">
    <property type="term" value="P:defense response to other organism"/>
    <property type="evidence" value="ECO:0007669"/>
    <property type="project" value="InterPro"/>
</dbReference>
<evidence type="ECO:0000313" key="8">
    <source>
        <dbReference type="Proteomes" id="UP000516437"/>
    </source>
</evidence>
<proteinExistence type="predicted"/>
<comment type="caution">
    <text evidence="7">The sequence shown here is derived from an EMBL/GenBank/DDBJ whole genome shotgun (WGS) entry which is preliminary data.</text>
</comment>
<comment type="subcellular location">
    <subcellularLocation>
        <location evidence="1">Membrane</location>
        <topology evidence="1">Single-pass membrane protein</topology>
    </subcellularLocation>
</comment>
<dbReference type="PANTHER" id="PTHR31415">
    <property type="entry name" value="OS05G0367900 PROTEIN"/>
    <property type="match status" value="1"/>
</dbReference>
<evidence type="ECO:0000256" key="2">
    <source>
        <dbReference type="ARBA" id="ARBA00022692"/>
    </source>
</evidence>
<evidence type="ECO:0000256" key="3">
    <source>
        <dbReference type="ARBA" id="ARBA00022989"/>
    </source>
</evidence>
<feature type="domain" description="Late embryogenesis abundant protein LEA-2 subgroup" evidence="6">
    <location>
        <begin position="86"/>
        <end position="149"/>
    </location>
</feature>